<dbReference type="Pfam" id="PF03330">
    <property type="entry name" value="DPBB_1"/>
    <property type="match status" value="1"/>
</dbReference>
<dbReference type="Gene3D" id="2.40.40.10">
    <property type="entry name" value="RlpA-like domain"/>
    <property type="match status" value="1"/>
</dbReference>
<dbReference type="PROSITE" id="PS50842">
    <property type="entry name" value="EXPANSIN_EG45"/>
    <property type="match status" value="1"/>
</dbReference>
<dbReference type="EMBL" id="JANQDX010000003">
    <property type="protein sequence ID" value="KAL0926764.1"/>
    <property type="molecule type" value="Genomic_DNA"/>
</dbReference>
<evidence type="ECO:0000259" key="2">
    <source>
        <dbReference type="PROSITE" id="PS50842"/>
    </source>
</evidence>
<dbReference type="PANTHER" id="PTHR47295:SF2">
    <property type="entry name" value="EG45-LIKE DOMAIN CONTAINING PROTEIN 1-RELATED"/>
    <property type="match status" value="1"/>
</dbReference>
<accession>A0ABD0VP89</accession>
<dbReference type="InterPro" id="IPR036908">
    <property type="entry name" value="RlpA-like_sf"/>
</dbReference>
<feature type="domain" description="Expansin-like EG45" evidence="2">
    <location>
        <begin position="30"/>
        <end position="134"/>
    </location>
</feature>
<proteinExistence type="predicted"/>
<name>A0ABD0VP89_DENTH</name>
<organism evidence="3 4">
    <name type="scientific">Dendrobium thyrsiflorum</name>
    <name type="common">Pinecone-like raceme dendrobium</name>
    <name type="synonym">Orchid</name>
    <dbReference type="NCBI Taxonomy" id="117978"/>
    <lineage>
        <taxon>Eukaryota</taxon>
        <taxon>Viridiplantae</taxon>
        <taxon>Streptophyta</taxon>
        <taxon>Embryophyta</taxon>
        <taxon>Tracheophyta</taxon>
        <taxon>Spermatophyta</taxon>
        <taxon>Magnoliopsida</taxon>
        <taxon>Liliopsida</taxon>
        <taxon>Asparagales</taxon>
        <taxon>Orchidaceae</taxon>
        <taxon>Epidendroideae</taxon>
        <taxon>Malaxideae</taxon>
        <taxon>Dendrobiinae</taxon>
        <taxon>Dendrobium</taxon>
    </lineage>
</organism>
<dbReference type="InterPro" id="IPR007112">
    <property type="entry name" value="Expansin/allergen_DPBB_dom"/>
</dbReference>
<dbReference type="CDD" id="cd22269">
    <property type="entry name" value="DPBB_EG45-like"/>
    <property type="match status" value="1"/>
</dbReference>
<feature type="signal peptide" evidence="1">
    <location>
        <begin position="1"/>
        <end position="22"/>
    </location>
</feature>
<feature type="chain" id="PRO_5044829018" description="Expansin-like EG45 domain-containing protein" evidence="1">
    <location>
        <begin position="23"/>
        <end position="134"/>
    </location>
</feature>
<dbReference type="SUPFAM" id="SSF50685">
    <property type="entry name" value="Barwin-like endoglucanases"/>
    <property type="match status" value="1"/>
</dbReference>
<dbReference type="PANTHER" id="PTHR47295">
    <property type="entry name" value="EG45-LIKE DOMAIN CONTAINING PROTEIN 1-RELATED"/>
    <property type="match status" value="1"/>
</dbReference>
<comment type="caution">
    <text evidence="3">The sequence shown here is derived from an EMBL/GenBank/DDBJ whole genome shotgun (WGS) entry which is preliminary data.</text>
</comment>
<keyword evidence="1" id="KW-0732">Signal</keyword>
<evidence type="ECO:0000313" key="4">
    <source>
        <dbReference type="Proteomes" id="UP001552299"/>
    </source>
</evidence>
<dbReference type="AlphaFoldDB" id="A0ABD0VP89"/>
<sequence length="134" mass="14656">MKEKTIIFVVPMLLFLASLVSTSIGAYTPGVASSYAQPYRPSACYGNSDNGTNIISVSDSLWDNRNACGRKYGVWCTTASEAMFQNCSGDNGYEVTVVDYCGHCNDFTMLLSQEVFSALTNTENGVIQILYKEI</sequence>
<keyword evidence="4" id="KW-1185">Reference proteome</keyword>
<gene>
    <name evidence="3" type="ORF">M5K25_003014</name>
</gene>
<evidence type="ECO:0000313" key="3">
    <source>
        <dbReference type="EMBL" id="KAL0926764.1"/>
    </source>
</evidence>
<evidence type="ECO:0000256" key="1">
    <source>
        <dbReference type="SAM" id="SignalP"/>
    </source>
</evidence>
<dbReference type="Proteomes" id="UP001552299">
    <property type="component" value="Unassembled WGS sequence"/>
</dbReference>
<dbReference type="InterPro" id="IPR009009">
    <property type="entry name" value="RlpA-like_DPBB"/>
</dbReference>
<dbReference type="InterPro" id="IPR044206">
    <property type="entry name" value="EGC1/2"/>
</dbReference>
<protein>
    <recommendedName>
        <fullName evidence="2">Expansin-like EG45 domain-containing protein</fullName>
    </recommendedName>
</protein>
<reference evidence="3 4" key="1">
    <citation type="journal article" date="2024" name="Plant Biotechnol. J.">
        <title>Dendrobium thyrsiflorum genome and its molecular insights into genes involved in important horticultural traits.</title>
        <authorList>
            <person name="Chen B."/>
            <person name="Wang J.Y."/>
            <person name="Zheng P.J."/>
            <person name="Li K.L."/>
            <person name="Liang Y.M."/>
            <person name="Chen X.F."/>
            <person name="Zhang C."/>
            <person name="Zhao X."/>
            <person name="He X."/>
            <person name="Zhang G.Q."/>
            <person name="Liu Z.J."/>
            <person name="Xu Q."/>
        </authorList>
    </citation>
    <scope>NUCLEOTIDE SEQUENCE [LARGE SCALE GENOMIC DNA]</scope>
    <source>
        <strain evidence="3">GZMU011</strain>
    </source>
</reference>